<dbReference type="OrthoDB" id="10248336at2759"/>
<accession>A0A4Z1T5L3</accession>
<evidence type="ECO:0000313" key="2">
    <source>
        <dbReference type="Proteomes" id="UP000315496"/>
    </source>
</evidence>
<organism evidence="1 2">
    <name type="scientific">Giardia muris</name>
    <dbReference type="NCBI Taxonomy" id="5742"/>
    <lineage>
        <taxon>Eukaryota</taxon>
        <taxon>Metamonada</taxon>
        <taxon>Diplomonadida</taxon>
        <taxon>Hexamitidae</taxon>
        <taxon>Giardiinae</taxon>
        <taxon>Giardia</taxon>
    </lineage>
</organism>
<proteinExistence type="predicted"/>
<evidence type="ECO:0000313" key="1">
    <source>
        <dbReference type="EMBL" id="TNJ29343.1"/>
    </source>
</evidence>
<sequence length="101" mass="11966">MPLGLKPENVPNWTVINKELEKKNVESRKRWEEKYGTWFSDADERFRAQVAALKRDEKVLMADAYVYKPTFTRPQNLNRPEEGLFKPNDYSVPKAFECPSW</sequence>
<dbReference type="VEuPathDB" id="GiardiaDB:GMRT_10970"/>
<keyword evidence="2" id="KW-1185">Reference proteome</keyword>
<dbReference type="EMBL" id="VDLU01000001">
    <property type="protein sequence ID" value="TNJ29343.1"/>
    <property type="molecule type" value="Genomic_DNA"/>
</dbReference>
<reference evidence="1 2" key="1">
    <citation type="submission" date="2019-05" db="EMBL/GenBank/DDBJ databases">
        <title>The compact genome of Giardia muris reveals important steps in the evolution of intestinal protozoan parasites.</title>
        <authorList>
            <person name="Xu F."/>
            <person name="Jimenez-Gonzalez A."/>
            <person name="Einarsson E."/>
            <person name="Astvaldsson A."/>
            <person name="Peirasmaki D."/>
            <person name="Eckmann L."/>
            <person name="Andersson J.O."/>
            <person name="Svard S.G."/>
            <person name="Jerlstrom-Hultqvist J."/>
        </authorList>
    </citation>
    <scope>NUCLEOTIDE SEQUENCE [LARGE SCALE GENOMIC DNA]</scope>
    <source>
        <strain evidence="1 2">Roberts-Thomson</strain>
    </source>
</reference>
<protein>
    <submittedName>
        <fullName evidence="1">Uncharacterized protein</fullName>
    </submittedName>
</protein>
<gene>
    <name evidence="1" type="ORF">GMRT_10970</name>
</gene>
<dbReference type="Proteomes" id="UP000315496">
    <property type="component" value="Chromosome 1"/>
</dbReference>
<comment type="caution">
    <text evidence="1">The sequence shown here is derived from an EMBL/GenBank/DDBJ whole genome shotgun (WGS) entry which is preliminary data.</text>
</comment>
<name>A0A4Z1T5L3_GIAMU</name>
<dbReference type="AlphaFoldDB" id="A0A4Z1T5L3"/>